<organism evidence="1 2">
    <name type="scientific">Sellimonas intestinalis</name>
    <dbReference type="NCBI Taxonomy" id="1653434"/>
    <lineage>
        <taxon>Bacteria</taxon>
        <taxon>Bacillati</taxon>
        <taxon>Bacillota</taxon>
        <taxon>Clostridia</taxon>
        <taxon>Lachnospirales</taxon>
        <taxon>Lachnospiraceae</taxon>
        <taxon>Sellimonas</taxon>
    </lineage>
</organism>
<accession>A0A3E3K6C8</accession>
<evidence type="ECO:0000313" key="2">
    <source>
        <dbReference type="Proteomes" id="UP000261080"/>
    </source>
</evidence>
<gene>
    <name evidence="1" type="ORF">DW016_02955</name>
</gene>
<sequence length="76" mass="8862">MREMEFKMERSGLIEEGQEAEVTELQALGGYSYLIEPSVAMSGLYKSWDRLKSRKGIIKEIKETDRGFYVTMEFDE</sequence>
<protein>
    <submittedName>
        <fullName evidence="1">Uncharacterized protein</fullName>
    </submittedName>
</protein>
<name>A0A3E3K6C8_9FIRM</name>
<dbReference type="RefSeq" id="WP_024732363.1">
    <property type="nucleotide sequence ID" value="NZ_CALBAT010000002.1"/>
</dbReference>
<reference evidence="1 2" key="1">
    <citation type="submission" date="2018-08" db="EMBL/GenBank/DDBJ databases">
        <title>A genome reference for cultivated species of the human gut microbiota.</title>
        <authorList>
            <person name="Zou Y."/>
            <person name="Xue W."/>
            <person name="Luo G."/>
        </authorList>
    </citation>
    <scope>NUCLEOTIDE SEQUENCE [LARGE SCALE GENOMIC DNA]</scope>
    <source>
        <strain evidence="1 2">AF37-2AT</strain>
    </source>
</reference>
<keyword evidence="2" id="KW-1185">Reference proteome</keyword>
<dbReference type="EMBL" id="QVLX01000001">
    <property type="protein sequence ID" value="RGE90219.1"/>
    <property type="molecule type" value="Genomic_DNA"/>
</dbReference>
<comment type="caution">
    <text evidence="1">The sequence shown here is derived from an EMBL/GenBank/DDBJ whole genome shotgun (WGS) entry which is preliminary data.</text>
</comment>
<dbReference type="OrthoDB" id="9797770at2"/>
<proteinExistence type="predicted"/>
<dbReference type="Proteomes" id="UP000261080">
    <property type="component" value="Unassembled WGS sequence"/>
</dbReference>
<evidence type="ECO:0000313" key="1">
    <source>
        <dbReference type="EMBL" id="RGE90219.1"/>
    </source>
</evidence>
<dbReference type="AlphaFoldDB" id="A0A3E3K6C8"/>